<comment type="caution">
    <text evidence="9">The sequence shown here is derived from an EMBL/GenBank/DDBJ whole genome shotgun (WGS) entry which is preliminary data.</text>
</comment>
<evidence type="ECO:0000256" key="4">
    <source>
        <dbReference type="SAM" id="SignalP"/>
    </source>
</evidence>
<protein>
    <submittedName>
        <fullName evidence="9">Hemolysin secretion protein D</fullName>
    </submittedName>
</protein>
<dbReference type="InterPro" id="IPR058627">
    <property type="entry name" value="MdtA-like_C"/>
</dbReference>
<feature type="domain" description="Multidrug resistance protein MdtA-like alpha-helical hairpin" evidence="5">
    <location>
        <begin position="117"/>
        <end position="193"/>
    </location>
</feature>
<feature type="signal peptide" evidence="4">
    <location>
        <begin position="1"/>
        <end position="31"/>
    </location>
</feature>
<proteinExistence type="inferred from homology"/>
<name>A0A916TXX6_9HYPH</name>
<dbReference type="Pfam" id="PF25876">
    <property type="entry name" value="HH_MFP_RND"/>
    <property type="match status" value="1"/>
</dbReference>
<dbReference type="InterPro" id="IPR058625">
    <property type="entry name" value="MdtA-like_BSH"/>
</dbReference>
<dbReference type="PANTHER" id="PTHR30158:SF3">
    <property type="entry name" value="MULTIDRUG EFFLUX PUMP SUBUNIT ACRA-RELATED"/>
    <property type="match status" value="1"/>
</dbReference>
<evidence type="ECO:0000259" key="7">
    <source>
        <dbReference type="Pfam" id="PF25944"/>
    </source>
</evidence>
<comment type="similarity">
    <text evidence="2">Belongs to the membrane fusion protein (MFP) (TC 8.A.1) family.</text>
</comment>
<feature type="coiled-coil region" evidence="3">
    <location>
        <begin position="155"/>
        <end position="189"/>
    </location>
</feature>
<dbReference type="Gene3D" id="2.40.50.100">
    <property type="match status" value="1"/>
</dbReference>
<dbReference type="GO" id="GO:0005886">
    <property type="term" value="C:plasma membrane"/>
    <property type="evidence" value="ECO:0007669"/>
    <property type="project" value="TreeGrafter"/>
</dbReference>
<gene>
    <name evidence="9" type="ORF">GCM10010994_04610</name>
</gene>
<dbReference type="SUPFAM" id="SSF111369">
    <property type="entry name" value="HlyD-like secretion proteins"/>
    <property type="match status" value="1"/>
</dbReference>
<dbReference type="GO" id="GO:0030313">
    <property type="term" value="C:cell envelope"/>
    <property type="evidence" value="ECO:0007669"/>
    <property type="project" value="UniProtKB-SubCell"/>
</dbReference>
<comment type="subcellular location">
    <subcellularLocation>
        <location evidence="1">Cell envelope</location>
    </subcellularLocation>
</comment>
<dbReference type="Gene3D" id="1.10.287.470">
    <property type="entry name" value="Helix hairpin bin"/>
    <property type="match status" value="1"/>
</dbReference>
<evidence type="ECO:0000313" key="10">
    <source>
        <dbReference type="Proteomes" id="UP000637002"/>
    </source>
</evidence>
<dbReference type="GO" id="GO:0046677">
    <property type="term" value="P:response to antibiotic"/>
    <property type="evidence" value="ECO:0007669"/>
    <property type="project" value="TreeGrafter"/>
</dbReference>
<dbReference type="GO" id="GO:0022857">
    <property type="term" value="F:transmembrane transporter activity"/>
    <property type="evidence" value="ECO:0007669"/>
    <property type="project" value="InterPro"/>
</dbReference>
<dbReference type="Gene3D" id="2.40.420.20">
    <property type="match status" value="1"/>
</dbReference>
<dbReference type="EMBL" id="BMGG01000001">
    <property type="protein sequence ID" value="GGC48514.1"/>
    <property type="molecule type" value="Genomic_DNA"/>
</dbReference>
<dbReference type="NCBIfam" id="TIGR01730">
    <property type="entry name" value="RND_mfp"/>
    <property type="match status" value="1"/>
</dbReference>
<evidence type="ECO:0000256" key="3">
    <source>
        <dbReference type="SAM" id="Coils"/>
    </source>
</evidence>
<dbReference type="Pfam" id="PF25944">
    <property type="entry name" value="Beta-barrel_RND"/>
    <property type="match status" value="1"/>
</dbReference>
<evidence type="ECO:0000259" key="6">
    <source>
        <dbReference type="Pfam" id="PF25917"/>
    </source>
</evidence>
<dbReference type="Proteomes" id="UP000637002">
    <property type="component" value="Unassembled WGS sequence"/>
</dbReference>
<evidence type="ECO:0000256" key="1">
    <source>
        <dbReference type="ARBA" id="ARBA00004196"/>
    </source>
</evidence>
<dbReference type="InterPro" id="IPR058626">
    <property type="entry name" value="MdtA-like_b-barrel"/>
</dbReference>
<evidence type="ECO:0000259" key="8">
    <source>
        <dbReference type="Pfam" id="PF25967"/>
    </source>
</evidence>
<evidence type="ECO:0000256" key="2">
    <source>
        <dbReference type="ARBA" id="ARBA00009477"/>
    </source>
</evidence>
<dbReference type="Pfam" id="PF25967">
    <property type="entry name" value="RND-MFP_C"/>
    <property type="match status" value="1"/>
</dbReference>
<dbReference type="InterPro" id="IPR006143">
    <property type="entry name" value="RND_pump_MFP"/>
</dbReference>
<accession>A0A916TXX6</accession>
<feature type="domain" description="Multidrug resistance protein MdtA-like C-terminal permuted SH3" evidence="8">
    <location>
        <begin position="326"/>
        <end position="386"/>
    </location>
</feature>
<dbReference type="AlphaFoldDB" id="A0A916TXX6"/>
<feature type="domain" description="Multidrug resistance protein MdtA-like beta-barrel" evidence="7">
    <location>
        <begin position="229"/>
        <end position="321"/>
    </location>
</feature>
<dbReference type="RefSeq" id="WP_188607486.1">
    <property type="nucleotide sequence ID" value="NZ_BMGG01000001.1"/>
</dbReference>
<feature type="domain" description="Multidrug resistance protein MdtA-like barrel-sandwich hybrid" evidence="6">
    <location>
        <begin position="70"/>
        <end position="220"/>
    </location>
</feature>
<organism evidence="9 10">
    <name type="scientific">Chelatococcus reniformis</name>
    <dbReference type="NCBI Taxonomy" id="1494448"/>
    <lineage>
        <taxon>Bacteria</taxon>
        <taxon>Pseudomonadati</taxon>
        <taxon>Pseudomonadota</taxon>
        <taxon>Alphaproteobacteria</taxon>
        <taxon>Hyphomicrobiales</taxon>
        <taxon>Chelatococcaceae</taxon>
        <taxon>Chelatococcus</taxon>
    </lineage>
</organism>
<reference evidence="9" key="2">
    <citation type="submission" date="2020-09" db="EMBL/GenBank/DDBJ databases">
        <authorList>
            <person name="Sun Q."/>
            <person name="Zhou Y."/>
        </authorList>
    </citation>
    <scope>NUCLEOTIDE SEQUENCE</scope>
    <source>
        <strain evidence="9">CGMCC 1.12919</strain>
    </source>
</reference>
<evidence type="ECO:0000259" key="5">
    <source>
        <dbReference type="Pfam" id="PF25876"/>
    </source>
</evidence>
<reference evidence="9" key="1">
    <citation type="journal article" date="2014" name="Int. J. Syst. Evol. Microbiol.">
        <title>Complete genome sequence of Corynebacterium casei LMG S-19264T (=DSM 44701T), isolated from a smear-ripened cheese.</title>
        <authorList>
            <consortium name="US DOE Joint Genome Institute (JGI-PGF)"/>
            <person name="Walter F."/>
            <person name="Albersmeier A."/>
            <person name="Kalinowski J."/>
            <person name="Ruckert C."/>
        </authorList>
    </citation>
    <scope>NUCLEOTIDE SEQUENCE</scope>
    <source>
        <strain evidence="9">CGMCC 1.12919</strain>
    </source>
</reference>
<evidence type="ECO:0000313" key="9">
    <source>
        <dbReference type="EMBL" id="GGC48514.1"/>
    </source>
</evidence>
<dbReference type="Gene3D" id="2.40.30.170">
    <property type="match status" value="1"/>
</dbReference>
<feature type="chain" id="PRO_5038078069" evidence="4">
    <location>
        <begin position="32"/>
        <end position="406"/>
    </location>
</feature>
<keyword evidence="3" id="KW-0175">Coiled coil</keyword>
<sequence length="406" mass="42347">MRQARRSKRASVFARGLVALCLVALCQVTLAAGAAAQAPVAPPAVTVATIRSQDVTNRVNFIGSIEAMQKVDLRARVEGFLDKVAFQEGATLPANAPAYVIEQAPYIDAVNQAKATLAEGDAQLASAEASLKDKQATYGRQSRLATQQFASQAALDEALAARDQAAAAVEQAKAQIASANAALATANLNLSYTNIATPIAGRIGKTAITQGNLVSPATGVLATVVQMSPIRVVFAIPERDYVTIMRFLATPAAKSAPGMDDLFKPQLILPDGSTYGESGRIEFINNQIDASTGTVAVRAVFDNPERLLLPGQYVSVTVQTGQKARAVIVPQVAVQRNAAGAYVLLVDKDSRVQVRPIVLGETAPSGFVVTSGLQEGEQVIVDGVQKVRPGAVVHATTAPAPSGSAR</sequence>
<dbReference type="PANTHER" id="PTHR30158">
    <property type="entry name" value="ACRA/E-RELATED COMPONENT OF DRUG EFFLUX TRANSPORTER"/>
    <property type="match status" value="1"/>
</dbReference>
<dbReference type="FunFam" id="2.40.420.20:FF:000001">
    <property type="entry name" value="Efflux RND transporter periplasmic adaptor subunit"/>
    <property type="match status" value="1"/>
</dbReference>
<dbReference type="InterPro" id="IPR058624">
    <property type="entry name" value="MdtA-like_HH"/>
</dbReference>
<keyword evidence="10" id="KW-1185">Reference proteome</keyword>
<dbReference type="Pfam" id="PF25917">
    <property type="entry name" value="BSH_RND"/>
    <property type="match status" value="1"/>
</dbReference>
<keyword evidence="4" id="KW-0732">Signal</keyword>